<organism evidence="1 2">
    <name type="scientific">Brassica campestris</name>
    <name type="common">Field mustard</name>
    <dbReference type="NCBI Taxonomy" id="3711"/>
    <lineage>
        <taxon>Eukaryota</taxon>
        <taxon>Viridiplantae</taxon>
        <taxon>Streptophyta</taxon>
        <taxon>Embryophyta</taxon>
        <taxon>Tracheophyta</taxon>
        <taxon>Spermatophyta</taxon>
        <taxon>Magnoliopsida</taxon>
        <taxon>eudicotyledons</taxon>
        <taxon>Gunneridae</taxon>
        <taxon>Pentapetalae</taxon>
        <taxon>rosids</taxon>
        <taxon>malvids</taxon>
        <taxon>Brassicales</taxon>
        <taxon>Brassicaceae</taxon>
        <taxon>Brassiceae</taxon>
        <taxon>Brassica</taxon>
    </lineage>
</organism>
<proteinExistence type="predicted"/>
<dbReference type="EnsemblPlants" id="Bra024728.1">
    <property type="protein sequence ID" value="Bra024728.1-P"/>
    <property type="gene ID" value="Bra024728"/>
</dbReference>
<dbReference type="InParanoid" id="M4E7H3"/>
<sequence length="157" mass="17960">MSGEDLTGTRVAFRTTNLTTMMKCLTQQHVTNKTIKEHLDALTDALTPPPAHDHRKKAVVHRLCCPFMLLPVPCVTSHTAFVFFKVPRKLAQRVKKFVKRRCGKTLQPRTEEDAVKEEHIGVEKGLSLKRMLQEMSIEFGFGSFWRHEDSSDILDVK</sequence>
<name>M4E7H3_BRACM</name>
<reference evidence="1" key="3">
    <citation type="submission" date="2023-03" db="UniProtKB">
        <authorList>
            <consortium name="EnsemblPlants"/>
        </authorList>
    </citation>
    <scope>IDENTIFICATION</scope>
    <source>
        <strain evidence="1">cv. Chiifu-401-42</strain>
    </source>
</reference>
<dbReference type="Proteomes" id="UP000011750">
    <property type="component" value="Chromosome A09"/>
</dbReference>
<reference evidence="1 2" key="2">
    <citation type="journal article" date="2018" name="Hortic Res">
        <title>Improved Brassica rapa reference genome by single-molecule sequencing and chromosome conformation capture technologies.</title>
        <authorList>
            <person name="Zhang L."/>
            <person name="Cai X."/>
            <person name="Wu J."/>
            <person name="Liu M."/>
            <person name="Grob S."/>
            <person name="Cheng F."/>
            <person name="Liang J."/>
            <person name="Cai C."/>
            <person name="Liu Z."/>
            <person name="Liu B."/>
            <person name="Wang F."/>
            <person name="Li S."/>
            <person name="Liu F."/>
            <person name="Li X."/>
            <person name="Cheng L."/>
            <person name="Yang W."/>
            <person name="Li M.H."/>
            <person name="Grossniklaus U."/>
            <person name="Zheng H."/>
            <person name="Wang X."/>
        </authorList>
    </citation>
    <scope>NUCLEOTIDE SEQUENCE [LARGE SCALE GENOMIC DNA]</scope>
    <source>
        <strain evidence="1 2">cv. Chiifu-401-42</strain>
    </source>
</reference>
<evidence type="ECO:0000313" key="1">
    <source>
        <dbReference type="EnsemblPlants" id="Bra024728.1-P"/>
    </source>
</evidence>
<keyword evidence="2" id="KW-1185">Reference proteome</keyword>
<dbReference type="PANTHER" id="PTHR33264:SF44">
    <property type="entry name" value="GENOME ASSEMBLY, CHROMOSOME: A08"/>
    <property type="match status" value="1"/>
</dbReference>
<dbReference type="PANTHER" id="PTHR33264">
    <property type="entry name" value="EXPRESSED PROTEIN"/>
    <property type="match status" value="1"/>
</dbReference>
<reference evidence="1 2" key="1">
    <citation type="journal article" date="2011" name="Nat. Genet.">
        <title>The genome of the mesopolyploid crop species Brassica rapa.</title>
        <authorList>
            <consortium name="Brassica rapa Genome Sequencing Project Consortium"/>
            <person name="Wang X."/>
            <person name="Wang H."/>
            <person name="Wang J."/>
            <person name="Sun R."/>
            <person name="Wu J."/>
            <person name="Liu S."/>
            <person name="Bai Y."/>
            <person name="Mun J.H."/>
            <person name="Bancroft I."/>
            <person name="Cheng F."/>
            <person name="Huang S."/>
            <person name="Li X."/>
            <person name="Hua W."/>
            <person name="Wang J."/>
            <person name="Wang X."/>
            <person name="Freeling M."/>
            <person name="Pires J.C."/>
            <person name="Paterson A.H."/>
            <person name="Chalhoub B."/>
            <person name="Wang B."/>
            <person name="Hayward A."/>
            <person name="Sharpe A.G."/>
            <person name="Park B.S."/>
            <person name="Weisshaar B."/>
            <person name="Liu B."/>
            <person name="Li B."/>
            <person name="Liu B."/>
            <person name="Tong C."/>
            <person name="Song C."/>
            <person name="Duran C."/>
            <person name="Peng C."/>
            <person name="Geng C."/>
            <person name="Koh C."/>
            <person name="Lin C."/>
            <person name="Edwards D."/>
            <person name="Mu D."/>
            <person name="Shen D."/>
            <person name="Soumpourou E."/>
            <person name="Li F."/>
            <person name="Fraser F."/>
            <person name="Conant G."/>
            <person name="Lassalle G."/>
            <person name="King G.J."/>
            <person name="Bonnema G."/>
            <person name="Tang H."/>
            <person name="Wang H."/>
            <person name="Belcram H."/>
            <person name="Zhou H."/>
            <person name="Hirakawa H."/>
            <person name="Abe H."/>
            <person name="Guo H."/>
            <person name="Wang H."/>
            <person name="Jin H."/>
            <person name="Parkin I.A."/>
            <person name="Batley J."/>
            <person name="Kim J.S."/>
            <person name="Just J."/>
            <person name="Li J."/>
            <person name="Xu J."/>
            <person name="Deng J."/>
            <person name="Kim J.A."/>
            <person name="Li J."/>
            <person name="Yu J."/>
            <person name="Meng J."/>
            <person name="Wang J."/>
            <person name="Min J."/>
            <person name="Poulain J."/>
            <person name="Wang J."/>
            <person name="Hatakeyama K."/>
            <person name="Wu K."/>
            <person name="Wang L."/>
            <person name="Fang L."/>
            <person name="Trick M."/>
            <person name="Links M.G."/>
            <person name="Zhao M."/>
            <person name="Jin M."/>
            <person name="Ramchiary N."/>
            <person name="Drou N."/>
            <person name="Berkman P.J."/>
            <person name="Cai Q."/>
            <person name="Huang Q."/>
            <person name="Li R."/>
            <person name="Tabata S."/>
            <person name="Cheng S."/>
            <person name="Zhang S."/>
            <person name="Zhang S."/>
            <person name="Huang S."/>
            <person name="Sato S."/>
            <person name="Sun S."/>
            <person name="Kwon S.J."/>
            <person name="Choi S.R."/>
            <person name="Lee T.H."/>
            <person name="Fan W."/>
            <person name="Zhao X."/>
            <person name="Tan X."/>
            <person name="Xu X."/>
            <person name="Wang Y."/>
            <person name="Qiu Y."/>
            <person name="Yin Y."/>
            <person name="Li Y."/>
            <person name="Du Y."/>
            <person name="Liao Y."/>
            <person name="Lim Y."/>
            <person name="Narusaka Y."/>
            <person name="Wang Y."/>
            <person name="Wang Z."/>
            <person name="Li Z."/>
            <person name="Wang Z."/>
            <person name="Xiong Z."/>
            <person name="Zhang Z."/>
        </authorList>
    </citation>
    <scope>NUCLEOTIDE SEQUENCE [LARGE SCALE GENOMIC DNA]</scope>
    <source>
        <strain evidence="1 2">cv. Chiifu-401-42</strain>
    </source>
</reference>
<evidence type="ECO:0000313" key="2">
    <source>
        <dbReference type="Proteomes" id="UP000011750"/>
    </source>
</evidence>
<dbReference type="Gramene" id="Bra024728.1">
    <property type="protein sequence ID" value="Bra024728.1-P"/>
    <property type="gene ID" value="Bra024728"/>
</dbReference>
<dbReference type="AlphaFoldDB" id="M4E7H3"/>
<protein>
    <submittedName>
        <fullName evidence="1">Uncharacterized protein</fullName>
    </submittedName>
</protein>
<dbReference type="OMA" id="CCPFMLL"/>
<accession>M4E7H3</accession>
<dbReference type="HOGENOM" id="CLU_1680406_0_0_1"/>